<evidence type="ECO:0000313" key="1">
    <source>
        <dbReference type="EMBL" id="KAK7267057.1"/>
    </source>
</evidence>
<dbReference type="EMBL" id="JAYWIO010000004">
    <property type="protein sequence ID" value="KAK7267057.1"/>
    <property type="molecule type" value="Genomic_DNA"/>
</dbReference>
<reference evidence="1 2" key="1">
    <citation type="submission" date="2024-01" db="EMBL/GenBank/DDBJ databases">
        <title>The genomes of 5 underutilized Papilionoideae crops provide insights into root nodulation and disease resistanc.</title>
        <authorList>
            <person name="Yuan L."/>
        </authorList>
    </citation>
    <scope>NUCLEOTIDE SEQUENCE [LARGE SCALE GENOMIC DNA]</scope>
    <source>
        <strain evidence="1">ZHUSHIDOU_FW_LH</strain>
        <tissue evidence="1">Leaf</tissue>
    </source>
</reference>
<keyword evidence="2" id="KW-1185">Reference proteome</keyword>
<gene>
    <name evidence="1" type="ORF">RIF29_19721</name>
</gene>
<dbReference type="AlphaFoldDB" id="A0AAN9F0E4"/>
<name>A0AAN9F0E4_CROPI</name>
<comment type="caution">
    <text evidence="1">The sequence shown here is derived from an EMBL/GenBank/DDBJ whole genome shotgun (WGS) entry which is preliminary data.</text>
</comment>
<sequence>MFSIPTHIKAWTYSEYGNSTADIVSLPRIAAEDWLKPNLVSKWKRIVDEWVKLKTPGQADTDVMADEDSPDHLLHFLGKLRFCLAIWLSNILFHLTS</sequence>
<organism evidence="1 2">
    <name type="scientific">Crotalaria pallida</name>
    <name type="common">Smooth rattlebox</name>
    <name type="synonym">Crotalaria striata</name>
    <dbReference type="NCBI Taxonomy" id="3830"/>
    <lineage>
        <taxon>Eukaryota</taxon>
        <taxon>Viridiplantae</taxon>
        <taxon>Streptophyta</taxon>
        <taxon>Embryophyta</taxon>
        <taxon>Tracheophyta</taxon>
        <taxon>Spermatophyta</taxon>
        <taxon>Magnoliopsida</taxon>
        <taxon>eudicotyledons</taxon>
        <taxon>Gunneridae</taxon>
        <taxon>Pentapetalae</taxon>
        <taxon>rosids</taxon>
        <taxon>fabids</taxon>
        <taxon>Fabales</taxon>
        <taxon>Fabaceae</taxon>
        <taxon>Papilionoideae</taxon>
        <taxon>50 kb inversion clade</taxon>
        <taxon>genistoids sensu lato</taxon>
        <taxon>core genistoids</taxon>
        <taxon>Crotalarieae</taxon>
        <taxon>Crotalaria</taxon>
    </lineage>
</organism>
<protein>
    <submittedName>
        <fullName evidence="1">Uncharacterized protein</fullName>
    </submittedName>
</protein>
<dbReference type="Proteomes" id="UP001372338">
    <property type="component" value="Unassembled WGS sequence"/>
</dbReference>
<evidence type="ECO:0000313" key="2">
    <source>
        <dbReference type="Proteomes" id="UP001372338"/>
    </source>
</evidence>
<accession>A0AAN9F0E4</accession>
<proteinExistence type="predicted"/>